<feature type="transmembrane region" description="Helical" evidence="10">
    <location>
        <begin position="260"/>
        <end position="283"/>
    </location>
</feature>
<dbReference type="EMBL" id="VAHF01000004">
    <property type="protein sequence ID" value="TXG63511.1"/>
    <property type="molecule type" value="Genomic_DNA"/>
</dbReference>
<evidence type="ECO:0000256" key="6">
    <source>
        <dbReference type="ARBA" id="ARBA00022692"/>
    </source>
</evidence>
<dbReference type="OrthoDB" id="409725at2759"/>
<keyword evidence="6 10" id="KW-0812">Transmembrane</keyword>
<evidence type="ECO:0000256" key="9">
    <source>
        <dbReference type="ARBA" id="ARBA00023136"/>
    </source>
</evidence>
<dbReference type="PANTHER" id="PTHR10791">
    <property type="entry name" value="RAG1-ACTIVATING PROTEIN 1"/>
    <property type="match status" value="1"/>
</dbReference>
<evidence type="ECO:0000313" key="12">
    <source>
        <dbReference type="Proteomes" id="UP000323000"/>
    </source>
</evidence>
<feature type="transmembrane region" description="Helical" evidence="10">
    <location>
        <begin position="170"/>
        <end position="190"/>
    </location>
</feature>
<dbReference type="Pfam" id="PF03083">
    <property type="entry name" value="MtN3_slv"/>
    <property type="match status" value="3"/>
</dbReference>
<comment type="function">
    <text evidence="10">Mediates both low-affinity uptake and efflux of sugar across the membrane.</text>
</comment>
<evidence type="ECO:0000256" key="8">
    <source>
        <dbReference type="ARBA" id="ARBA00022989"/>
    </source>
</evidence>
<dbReference type="AlphaFoldDB" id="A0A5C7I2P8"/>
<comment type="caution">
    <text evidence="11">The sequence shown here is derived from an EMBL/GenBank/DDBJ whole genome shotgun (WGS) entry which is preliminary data.</text>
</comment>
<keyword evidence="3 10" id="KW-0813">Transport</keyword>
<dbReference type="Proteomes" id="UP000323000">
    <property type="component" value="Chromosome 4"/>
</dbReference>
<evidence type="ECO:0000256" key="2">
    <source>
        <dbReference type="ARBA" id="ARBA00007809"/>
    </source>
</evidence>
<evidence type="ECO:0000256" key="7">
    <source>
        <dbReference type="ARBA" id="ARBA00022737"/>
    </source>
</evidence>
<evidence type="ECO:0000313" key="11">
    <source>
        <dbReference type="EMBL" id="TXG63511.1"/>
    </source>
</evidence>
<reference evidence="12" key="1">
    <citation type="journal article" date="2019" name="Gigascience">
        <title>De novo genome assembly of the endangered Acer yangbiense, a plant species with extremely small populations endemic to Yunnan Province, China.</title>
        <authorList>
            <person name="Yang J."/>
            <person name="Wariss H.M."/>
            <person name="Tao L."/>
            <person name="Zhang R."/>
            <person name="Yun Q."/>
            <person name="Hollingsworth P."/>
            <person name="Dao Z."/>
            <person name="Luo G."/>
            <person name="Guo H."/>
            <person name="Ma Y."/>
            <person name="Sun W."/>
        </authorList>
    </citation>
    <scope>NUCLEOTIDE SEQUENCE [LARGE SCALE GENOMIC DNA]</scope>
    <source>
        <strain evidence="12">cv. Malutang</strain>
    </source>
</reference>
<feature type="transmembrane region" description="Helical" evidence="10">
    <location>
        <begin position="234"/>
        <end position="254"/>
    </location>
</feature>
<keyword evidence="12" id="KW-1185">Reference proteome</keyword>
<dbReference type="InterPro" id="IPR004316">
    <property type="entry name" value="SWEET_rpt"/>
</dbReference>
<feature type="transmembrane region" description="Helical" evidence="10">
    <location>
        <begin position="202"/>
        <end position="227"/>
    </location>
</feature>
<keyword evidence="8 10" id="KW-1133">Transmembrane helix</keyword>
<evidence type="ECO:0000256" key="4">
    <source>
        <dbReference type="ARBA" id="ARBA00022475"/>
    </source>
</evidence>
<protein>
    <recommendedName>
        <fullName evidence="10">Bidirectional sugar transporter SWEET</fullName>
    </recommendedName>
</protein>
<organism evidence="11 12">
    <name type="scientific">Acer yangbiense</name>
    <dbReference type="NCBI Taxonomy" id="1000413"/>
    <lineage>
        <taxon>Eukaryota</taxon>
        <taxon>Viridiplantae</taxon>
        <taxon>Streptophyta</taxon>
        <taxon>Embryophyta</taxon>
        <taxon>Tracheophyta</taxon>
        <taxon>Spermatophyta</taxon>
        <taxon>Magnoliopsida</taxon>
        <taxon>eudicotyledons</taxon>
        <taxon>Gunneridae</taxon>
        <taxon>Pentapetalae</taxon>
        <taxon>rosids</taxon>
        <taxon>malvids</taxon>
        <taxon>Sapindales</taxon>
        <taxon>Sapindaceae</taxon>
        <taxon>Hippocastanoideae</taxon>
        <taxon>Acereae</taxon>
        <taxon>Acer</taxon>
    </lineage>
</organism>
<dbReference type="GO" id="GO:0005886">
    <property type="term" value="C:plasma membrane"/>
    <property type="evidence" value="ECO:0007669"/>
    <property type="project" value="UniProtKB-SubCell"/>
</dbReference>
<proteinExistence type="inferred from homology"/>
<dbReference type="FunFam" id="1.20.1280.290:FF:000003">
    <property type="entry name" value="Bidirectional sugar transporter SWEET"/>
    <property type="match status" value="2"/>
</dbReference>
<gene>
    <name evidence="11" type="ORF">EZV62_010505</name>
</gene>
<evidence type="ECO:0000256" key="1">
    <source>
        <dbReference type="ARBA" id="ARBA00004651"/>
    </source>
</evidence>
<feature type="transmembrane region" description="Helical" evidence="10">
    <location>
        <begin position="66"/>
        <end position="87"/>
    </location>
</feature>
<dbReference type="PANTHER" id="PTHR10791:SF157">
    <property type="entry name" value="BIDIRECTIONAL SUGAR TRANSPORTER SWEET"/>
    <property type="match status" value="1"/>
</dbReference>
<keyword evidence="7" id="KW-0677">Repeat</keyword>
<dbReference type="Gene3D" id="1.20.1280.290">
    <property type="match status" value="2"/>
</dbReference>
<comment type="similarity">
    <text evidence="2 10">Belongs to the SWEET sugar transporter family.</text>
</comment>
<comment type="caution">
    <text evidence="10">Lacks conserved residue(s) required for the propagation of feature annotation.</text>
</comment>
<keyword evidence="9 10" id="KW-0472">Membrane</keyword>
<dbReference type="GO" id="GO:0051119">
    <property type="term" value="F:sugar transmembrane transporter activity"/>
    <property type="evidence" value="ECO:0007669"/>
    <property type="project" value="InterPro"/>
</dbReference>
<evidence type="ECO:0000256" key="5">
    <source>
        <dbReference type="ARBA" id="ARBA00022597"/>
    </source>
</evidence>
<accession>A0A5C7I2P8</accession>
<feature type="transmembrane region" description="Helical" evidence="10">
    <location>
        <begin position="38"/>
        <end position="60"/>
    </location>
</feature>
<evidence type="ECO:0000256" key="3">
    <source>
        <dbReference type="ARBA" id="ARBA00022448"/>
    </source>
</evidence>
<sequence>MPLRDFQLWDGSVLSFQSVHAAPFSIMRQVVRIKSVEFMPFSLSLCLTICALMWFMYGLLIHDCYIAAPNFLGLALGVTQMILYLIYSKRRNEILAEVDIEDQPNNNELSDLHSKIAYLVQLGSIWIDCTLHLSIAFSVAVYAAPLTIMRQVVRTKSVEFMPLNGDRQIFTAKLIILFNLGAFGLILLFTSQITTASKRLAIVGWICAVFSLSLSAAHPLAIMTLVIRTKILEFMPFSLSLCQTICAVMWFMYGLSIHDYYIAAPNILGMAFGLSQMILYLIYSKRRNGISPEFDIEDQPNKAPVNKDDQVHSREEIEINTIQLTM</sequence>
<name>A0A5C7I2P8_9ROSI</name>
<evidence type="ECO:0000256" key="10">
    <source>
        <dbReference type="RuleBase" id="RU910715"/>
    </source>
</evidence>
<keyword evidence="4" id="KW-1003">Cell membrane</keyword>
<comment type="subcellular location">
    <subcellularLocation>
        <location evidence="1">Cell membrane</location>
        <topology evidence="1">Multi-pass membrane protein</topology>
    </subcellularLocation>
</comment>
<keyword evidence="5 10" id="KW-0762">Sugar transport</keyword>
<dbReference type="InterPro" id="IPR047664">
    <property type="entry name" value="SWEET"/>
</dbReference>